<feature type="region of interest" description="Disordered" evidence="1">
    <location>
        <begin position="143"/>
        <end position="175"/>
    </location>
</feature>
<sequence>MDSSVSVEASVSQLHVVTESPFNVTLKSLPTSLYPAWLLHPQSNNPHINMSSPNNITESYLGAELNLEDTARLVSQLRSGIPKKIDSKFAKLFEENEALKHRVEVLEADHIQHRKSTDRRFERERVDVQLEISRNIAALDATLEDKEQDNDVQASTSDLPLSNADRSSVSASDDASHNCAGVKMKIESLKQEIAGAAASIFNEPVQVTARTHKHWHNSGNVLECFIAFISDVRFFQDRLKILVVGPPELTELGALQGLKDMVKENCEAANFPSSTGVSSDTSSESSRDNRVTPSNSSDDQSDSDAEPSSSLDRDSVERDDSGHPRKGSLRPI</sequence>
<feature type="compositionally biased region" description="Basic and acidic residues" evidence="1">
    <location>
        <begin position="311"/>
        <end position="323"/>
    </location>
</feature>
<organism evidence="2 3">
    <name type="scientific">Viridothelium virens</name>
    <name type="common">Speckled blister lichen</name>
    <name type="synonym">Trypethelium virens</name>
    <dbReference type="NCBI Taxonomy" id="1048519"/>
    <lineage>
        <taxon>Eukaryota</taxon>
        <taxon>Fungi</taxon>
        <taxon>Dikarya</taxon>
        <taxon>Ascomycota</taxon>
        <taxon>Pezizomycotina</taxon>
        <taxon>Dothideomycetes</taxon>
        <taxon>Dothideomycetes incertae sedis</taxon>
        <taxon>Trypetheliales</taxon>
        <taxon>Trypetheliaceae</taxon>
        <taxon>Viridothelium</taxon>
    </lineage>
</organism>
<feature type="compositionally biased region" description="Polar residues" evidence="1">
    <location>
        <begin position="151"/>
        <end position="160"/>
    </location>
</feature>
<dbReference type="Proteomes" id="UP000800092">
    <property type="component" value="Unassembled WGS sequence"/>
</dbReference>
<feature type="compositionally biased region" description="Low complexity" evidence="1">
    <location>
        <begin position="162"/>
        <end position="173"/>
    </location>
</feature>
<feature type="compositionally biased region" description="Low complexity" evidence="1">
    <location>
        <begin position="273"/>
        <end position="284"/>
    </location>
</feature>
<evidence type="ECO:0000256" key="1">
    <source>
        <dbReference type="SAM" id="MobiDB-lite"/>
    </source>
</evidence>
<proteinExistence type="predicted"/>
<accession>A0A6A6HJ35</accession>
<evidence type="ECO:0000313" key="3">
    <source>
        <dbReference type="Proteomes" id="UP000800092"/>
    </source>
</evidence>
<feature type="region of interest" description="Disordered" evidence="1">
    <location>
        <begin position="269"/>
        <end position="332"/>
    </location>
</feature>
<dbReference type="EMBL" id="ML991777">
    <property type="protein sequence ID" value="KAF2238126.1"/>
    <property type="molecule type" value="Genomic_DNA"/>
</dbReference>
<reference evidence="2" key="1">
    <citation type="journal article" date="2020" name="Stud. Mycol.">
        <title>101 Dothideomycetes genomes: a test case for predicting lifestyles and emergence of pathogens.</title>
        <authorList>
            <person name="Haridas S."/>
            <person name="Albert R."/>
            <person name="Binder M."/>
            <person name="Bloem J."/>
            <person name="Labutti K."/>
            <person name="Salamov A."/>
            <person name="Andreopoulos B."/>
            <person name="Baker S."/>
            <person name="Barry K."/>
            <person name="Bills G."/>
            <person name="Bluhm B."/>
            <person name="Cannon C."/>
            <person name="Castanera R."/>
            <person name="Culley D."/>
            <person name="Daum C."/>
            <person name="Ezra D."/>
            <person name="Gonzalez J."/>
            <person name="Henrissat B."/>
            <person name="Kuo A."/>
            <person name="Liang C."/>
            <person name="Lipzen A."/>
            <person name="Lutzoni F."/>
            <person name="Magnuson J."/>
            <person name="Mondo S."/>
            <person name="Nolan M."/>
            <person name="Ohm R."/>
            <person name="Pangilinan J."/>
            <person name="Park H.-J."/>
            <person name="Ramirez L."/>
            <person name="Alfaro M."/>
            <person name="Sun H."/>
            <person name="Tritt A."/>
            <person name="Yoshinaga Y."/>
            <person name="Zwiers L.-H."/>
            <person name="Turgeon B."/>
            <person name="Goodwin S."/>
            <person name="Spatafora J."/>
            <person name="Crous P."/>
            <person name="Grigoriev I."/>
        </authorList>
    </citation>
    <scope>NUCLEOTIDE SEQUENCE</scope>
    <source>
        <strain evidence="2">Tuck. ex Michener</strain>
    </source>
</reference>
<protein>
    <submittedName>
        <fullName evidence="2">Uncharacterized protein</fullName>
    </submittedName>
</protein>
<dbReference type="AlphaFoldDB" id="A0A6A6HJ35"/>
<evidence type="ECO:0000313" key="2">
    <source>
        <dbReference type="EMBL" id="KAF2238126.1"/>
    </source>
</evidence>
<keyword evidence="3" id="KW-1185">Reference proteome</keyword>
<gene>
    <name evidence="2" type="ORF">EV356DRAFT_508770</name>
</gene>
<name>A0A6A6HJ35_VIRVR</name>